<dbReference type="OrthoDB" id="9807187at2"/>
<name>A0A063Y8C0_9GAMM</name>
<organism evidence="7 8">
    <name type="scientific">Nitrincola lacisaponensis</name>
    <dbReference type="NCBI Taxonomy" id="267850"/>
    <lineage>
        <taxon>Bacteria</taxon>
        <taxon>Pseudomonadati</taxon>
        <taxon>Pseudomonadota</taxon>
        <taxon>Gammaproteobacteria</taxon>
        <taxon>Oceanospirillales</taxon>
        <taxon>Oceanospirillaceae</taxon>
        <taxon>Nitrincola</taxon>
    </lineage>
</organism>
<reference evidence="7 8" key="1">
    <citation type="journal article" date="2005" name="Int. J. Syst. Evol. Microbiol.">
        <title>Nitrincola lacisaponensis gen. nov., sp. nov., a novel alkaliphilic bacterium isolated from an alkaline, saline lake.</title>
        <authorList>
            <person name="Dimitriu P.A."/>
            <person name="Shukla S.K."/>
            <person name="Conradt J."/>
            <person name="Marquez M.C."/>
            <person name="Ventosa A."/>
            <person name="Maglia A."/>
            <person name="Peyton B.M."/>
            <person name="Pinkart H.C."/>
            <person name="Mormile M.R."/>
        </authorList>
    </citation>
    <scope>NUCLEOTIDE SEQUENCE [LARGE SCALE GENOMIC DNA]</scope>
    <source>
        <strain evidence="7 8">4CA</strain>
    </source>
</reference>
<comment type="similarity">
    <text evidence="2">Belongs to the CPA3 antiporters (TC 2.A.63) subunit E family.</text>
</comment>
<evidence type="ECO:0000256" key="4">
    <source>
        <dbReference type="ARBA" id="ARBA00022692"/>
    </source>
</evidence>
<dbReference type="RefSeq" id="WP_036543806.1">
    <property type="nucleotide sequence ID" value="NZ_JBKBNO010000008.1"/>
</dbReference>
<keyword evidence="5" id="KW-1133">Transmembrane helix</keyword>
<proteinExistence type="inferred from homology"/>
<keyword evidence="6" id="KW-0472">Membrane</keyword>
<protein>
    <submittedName>
        <fullName evidence="7">Na(+) H(+) antiporter subunit E</fullName>
    </submittedName>
</protein>
<dbReference type="AlphaFoldDB" id="A0A063Y8C0"/>
<dbReference type="InterPro" id="IPR002758">
    <property type="entry name" value="Cation_antiport_E"/>
</dbReference>
<evidence type="ECO:0000313" key="8">
    <source>
        <dbReference type="Proteomes" id="UP000027318"/>
    </source>
</evidence>
<evidence type="ECO:0000256" key="5">
    <source>
        <dbReference type="ARBA" id="ARBA00022989"/>
    </source>
</evidence>
<comment type="caution">
    <text evidence="7">The sequence shown here is derived from an EMBL/GenBank/DDBJ whole genome shotgun (WGS) entry which is preliminary data.</text>
</comment>
<evidence type="ECO:0000256" key="2">
    <source>
        <dbReference type="ARBA" id="ARBA00006228"/>
    </source>
</evidence>
<dbReference type="GO" id="GO:0008324">
    <property type="term" value="F:monoatomic cation transmembrane transporter activity"/>
    <property type="evidence" value="ECO:0007669"/>
    <property type="project" value="InterPro"/>
</dbReference>
<gene>
    <name evidence="7" type="ORF">ADINL_0605</name>
</gene>
<keyword evidence="8" id="KW-1185">Reference proteome</keyword>
<keyword evidence="4" id="KW-0812">Transmembrane</keyword>
<keyword evidence="3" id="KW-1003">Cell membrane</keyword>
<dbReference type="NCBIfam" id="NF006518">
    <property type="entry name" value="PRK08965.1-2"/>
    <property type="match status" value="1"/>
</dbReference>
<dbReference type="PIRSF" id="PIRSF019239">
    <property type="entry name" value="MrpE"/>
    <property type="match status" value="1"/>
</dbReference>
<evidence type="ECO:0000313" key="7">
    <source>
        <dbReference type="EMBL" id="KDE40956.1"/>
    </source>
</evidence>
<evidence type="ECO:0000256" key="1">
    <source>
        <dbReference type="ARBA" id="ARBA00004651"/>
    </source>
</evidence>
<evidence type="ECO:0000256" key="6">
    <source>
        <dbReference type="ARBA" id="ARBA00023136"/>
    </source>
</evidence>
<dbReference type="PATRIC" id="fig|267850.7.peg.599"/>
<sequence length="167" mass="18340">MLAKPRFRWLPMPYHSILLLVTWLLLNNTLAPGHLVLGTILALGIPLLTSGLSHPQPALHKPVKTARYALMVLGDIVTANVEVARQVMGPLDQLHPALIAMPLDIEGDLPITLLASTVSLTPGTVSSEVSQCRKFLYIHALSMTDEAELIATIKERYEKPLMEIFSC</sequence>
<evidence type="ECO:0000256" key="3">
    <source>
        <dbReference type="ARBA" id="ARBA00022475"/>
    </source>
</evidence>
<accession>A0A063Y8C0</accession>
<dbReference type="EMBL" id="JMSZ01000015">
    <property type="protein sequence ID" value="KDE40956.1"/>
    <property type="molecule type" value="Genomic_DNA"/>
</dbReference>
<dbReference type="STRING" id="267850.ADINL_0605"/>
<dbReference type="Proteomes" id="UP000027318">
    <property type="component" value="Unassembled WGS sequence"/>
</dbReference>
<comment type="subcellular location">
    <subcellularLocation>
        <location evidence="1">Cell membrane</location>
        <topology evidence="1">Multi-pass membrane protein</topology>
    </subcellularLocation>
</comment>
<dbReference type="PANTHER" id="PTHR34584">
    <property type="entry name" value="NA(+)/H(+) ANTIPORTER SUBUNIT E1"/>
    <property type="match status" value="1"/>
</dbReference>
<dbReference type="PANTHER" id="PTHR34584:SF1">
    <property type="entry name" value="NA(+)_H(+) ANTIPORTER SUBUNIT E1"/>
    <property type="match status" value="1"/>
</dbReference>
<dbReference type="Pfam" id="PF01899">
    <property type="entry name" value="MNHE"/>
    <property type="match status" value="1"/>
</dbReference>
<dbReference type="GO" id="GO:0005886">
    <property type="term" value="C:plasma membrane"/>
    <property type="evidence" value="ECO:0007669"/>
    <property type="project" value="UniProtKB-SubCell"/>
</dbReference>